<evidence type="ECO:0000256" key="1">
    <source>
        <dbReference type="SAM" id="Phobius"/>
    </source>
</evidence>
<comment type="caution">
    <text evidence="2">The sequence shown here is derived from an EMBL/GenBank/DDBJ whole genome shotgun (WGS) entry which is preliminary data.</text>
</comment>
<sequence>MSWFDLLGWVGSILVILSLMQARVLRFRWMNLVGAALATGYNAAIGVWPFAVMNGVITIIDIYWVIRLQRERNDDVTYEVIEVGTDDALWRHILAVHRDDIATFQPDTLDPVGDDRSVWVVARQDEAVGMVVVRDAGNGVGRVEIDYVTPRFRDFTPGQYVYQRSGVFAAKGFATLEHGDNAKARTYLTKVGFHREGEVWTRPVAA</sequence>
<dbReference type="AlphaFoldDB" id="A0A413RH86"/>
<name>A0A413RH86_9CELL</name>
<organism evidence="2 3">
    <name type="scientific">Cellulomonas rhizosphaerae</name>
    <dbReference type="NCBI Taxonomy" id="2293719"/>
    <lineage>
        <taxon>Bacteria</taxon>
        <taxon>Bacillati</taxon>
        <taxon>Actinomycetota</taxon>
        <taxon>Actinomycetes</taxon>
        <taxon>Micrococcales</taxon>
        <taxon>Cellulomonadaceae</taxon>
        <taxon>Cellulomonas</taxon>
    </lineage>
</organism>
<keyword evidence="3" id="KW-1185">Reference proteome</keyword>
<dbReference type="OrthoDB" id="677174at2"/>
<dbReference type="InterPro" id="IPR016181">
    <property type="entry name" value="Acyl_CoA_acyltransferase"/>
</dbReference>
<evidence type="ECO:0000313" key="3">
    <source>
        <dbReference type="Proteomes" id="UP000283374"/>
    </source>
</evidence>
<accession>A0A413RH86</accession>
<feature type="transmembrane region" description="Helical" evidence="1">
    <location>
        <begin position="46"/>
        <end position="66"/>
    </location>
</feature>
<reference evidence="2 3" key="1">
    <citation type="submission" date="2018-08" db="EMBL/GenBank/DDBJ databases">
        <title>Cellulomonas rhizosphaerae sp. nov., a novel actinomycete isolated from soil.</title>
        <authorList>
            <person name="Tian Y."/>
        </authorList>
    </citation>
    <scope>NUCLEOTIDE SEQUENCE [LARGE SCALE GENOMIC DNA]</scope>
    <source>
        <strain evidence="2 3">NEAU-TCZ24</strain>
    </source>
</reference>
<keyword evidence="1" id="KW-0472">Membrane</keyword>
<proteinExistence type="predicted"/>
<evidence type="ECO:0000313" key="2">
    <source>
        <dbReference type="EMBL" id="RHA37165.1"/>
    </source>
</evidence>
<evidence type="ECO:0008006" key="4">
    <source>
        <dbReference type="Google" id="ProtNLM"/>
    </source>
</evidence>
<dbReference type="Proteomes" id="UP000283374">
    <property type="component" value="Unassembled WGS sequence"/>
</dbReference>
<gene>
    <name evidence="2" type="ORF">D1825_17410</name>
</gene>
<dbReference type="SUPFAM" id="SSF55729">
    <property type="entry name" value="Acyl-CoA N-acyltransferases (Nat)"/>
    <property type="match status" value="1"/>
</dbReference>
<dbReference type="EMBL" id="QWKP01000223">
    <property type="protein sequence ID" value="RHA37165.1"/>
    <property type="molecule type" value="Genomic_DNA"/>
</dbReference>
<keyword evidence="1" id="KW-0812">Transmembrane</keyword>
<dbReference type="RefSeq" id="WP_118768777.1">
    <property type="nucleotide sequence ID" value="NZ_QWKP01000223.1"/>
</dbReference>
<protein>
    <recommendedName>
        <fullName evidence="4">YgjV family protein</fullName>
    </recommendedName>
</protein>
<keyword evidence="1" id="KW-1133">Transmembrane helix</keyword>